<evidence type="ECO:0000256" key="11">
    <source>
        <dbReference type="HAMAP-Rule" id="MF_00303"/>
    </source>
</evidence>
<dbReference type="InterPro" id="IPR005215">
    <property type="entry name" value="Trig_fac"/>
</dbReference>
<comment type="caution">
    <text evidence="15">The sequence shown here is derived from an EMBL/GenBank/DDBJ whole genome shotgun (WGS) entry which is preliminary data.</text>
</comment>
<dbReference type="Pfam" id="PF00254">
    <property type="entry name" value="FKBP_C"/>
    <property type="match status" value="1"/>
</dbReference>
<keyword evidence="6 11" id="KW-0697">Rotamase</keyword>
<evidence type="ECO:0000256" key="4">
    <source>
        <dbReference type="ARBA" id="ARBA00016902"/>
    </source>
</evidence>
<evidence type="ECO:0000313" key="15">
    <source>
        <dbReference type="EMBL" id="EEO40819.1"/>
    </source>
</evidence>
<dbReference type="Gene3D" id="1.10.3120.10">
    <property type="entry name" value="Trigger factor, C-terminal domain"/>
    <property type="match status" value="1"/>
</dbReference>
<evidence type="ECO:0000256" key="2">
    <source>
        <dbReference type="ARBA" id="ARBA00005464"/>
    </source>
</evidence>
<comment type="similarity">
    <text evidence="2 11">Belongs to the FKBP-type PPIase family. Tig subfamily.</text>
</comment>
<dbReference type="GO" id="GO:0051301">
    <property type="term" value="P:cell division"/>
    <property type="evidence" value="ECO:0007669"/>
    <property type="project" value="UniProtKB-KW"/>
</dbReference>
<evidence type="ECO:0000256" key="1">
    <source>
        <dbReference type="ARBA" id="ARBA00000971"/>
    </source>
</evidence>
<dbReference type="InterPro" id="IPR008881">
    <property type="entry name" value="Trigger_fac_ribosome-bd_bac"/>
</dbReference>
<keyword evidence="8 11" id="KW-0413">Isomerase</keyword>
<dbReference type="InterPro" id="IPR001179">
    <property type="entry name" value="PPIase_FKBP_dom"/>
</dbReference>
<feature type="domain" description="PPIase FKBP-type" evidence="12">
    <location>
        <begin position="159"/>
        <end position="238"/>
    </location>
</feature>
<dbReference type="InterPro" id="IPR046357">
    <property type="entry name" value="PPIase_dom_sf"/>
</dbReference>
<dbReference type="EC" id="5.2.1.8" evidence="3 11"/>
<accession>A0A0M1VVX8</accession>
<evidence type="ECO:0000256" key="6">
    <source>
        <dbReference type="ARBA" id="ARBA00023110"/>
    </source>
</evidence>
<dbReference type="HAMAP" id="MF_00303">
    <property type="entry name" value="Trigger_factor_Tig"/>
    <property type="match status" value="1"/>
</dbReference>
<evidence type="ECO:0000313" key="16">
    <source>
        <dbReference type="Proteomes" id="UP000004925"/>
    </source>
</evidence>
<organism evidence="15 16">
    <name type="scientific">Fusobacterium vincentii 4_1_13</name>
    <dbReference type="NCBI Taxonomy" id="469606"/>
    <lineage>
        <taxon>Bacteria</taxon>
        <taxon>Fusobacteriati</taxon>
        <taxon>Fusobacteriota</taxon>
        <taxon>Fusobacteriia</taxon>
        <taxon>Fusobacteriales</taxon>
        <taxon>Fusobacteriaceae</taxon>
        <taxon>Fusobacterium</taxon>
    </lineage>
</organism>
<evidence type="ECO:0000256" key="8">
    <source>
        <dbReference type="ARBA" id="ARBA00023235"/>
    </source>
</evidence>
<feature type="domain" description="Trigger factor ribosome-binding bacterial" evidence="13">
    <location>
        <begin position="1"/>
        <end position="141"/>
    </location>
</feature>
<dbReference type="PIRSF" id="PIRSF003095">
    <property type="entry name" value="Trigger_factor"/>
    <property type="match status" value="1"/>
</dbReference>
<dbReference type="Pfam" id="PF05698">
    <property type="entry name" value="Trigger_C"/>
    <property type="match status" value="1"/>
</dbReference>
<keyword evidence="9 11" id="KW-0131">Cell cycle</keyword>
<dbReference type="InterPro" id="IPR036611">
    <property type="entry name" value="Trigger_fac_ribosome-bd_sf"/>
</dbReference>
<dbReference type="PANTHER" id="PTHR30560">
    <property type="entry name" value="TRIGGER FACTOR CHAPERONE AND PEPTIDYL-PROLYL CIS/TRANS ISOMERASE"/>
    <property type="match status" value="1"/>
</dbReference>
<dbReference type="SUPFAM" id="SSF102735">
    <property type="entry name" value="Trigger factor ribosome-binding domain"/>
    <property type="match status" value="1"/>
</dbReference>
<comment type="domain">
    <text evidence="11">Consists of 3 domains; the N-terminus binds the ribosome, the middle domain has PPIase activity, while the C-terminus has intrinsic chaperone activity on its own.</text>
</comment>
<evidence type="ECO:0000256" key="9">
    <source>
        <dbReference type="ARBA" id="ARBA00023306"/>
    </source>
</evidence>
<evidence type="ECO:0000256" key="7">
    <source>
        <dbReference type="ARBA" id="ARBA00023186"/>
    </source>
</evidence>
<gene>
    <name evidence="11" type="primary">tig</name>
    <name evidence="15" type="ORF">FSCG_01532</name>
</gene>
<dbReference type="InterPro" id="IPR037041">
    <property type="entry name" value="Trigger_fac_C_sf"/>
</dbReference>
<proteinExistence type="inferred from homology"/>
<keyword evidence="7 11" id="KW-0143">Chaperone</keyword>
<evidence type="ECO:0000259" key="14">
    <source>
        <dbReference type="Pfam" id="PF05698"/>
    </source>
</evidence>
<dbReference type="Pfam" id="PF05697">
    <property type="entry name" value="Trigger_N"/>
    <property type="match status" value="1"/>
</dbReference>
<evidence type="ECO:0000259" key="13">
    <source>
        <dbReference type="Pfam" id="PF05697"/>
    </source>
</evidence>
<dbReference type="InterPro" id="IPR027304">
    <property type="entry name" value="Trigger_fact/SurA_dom_sf"/>
</dbReference>
<dbReference type="GO" id="GO:0043335">
    <property type="term" value="P:protein unfolding"/>
    <property type="evidence" value="ECO:0007669"/>
    <property type="project" value="TreeGrafter"/>
</dbReference>
<protein>
    <recommendedName>
        <fullName evidence="4 11">Trigger factor</fullName>
        <shortName evidence="11">TF</shortName>
        <ecNumber evidence="3 11">5.2.1.8</ecNumber>
    </recommendedName>
    <alternativeName>
        <fullName evidence="10 11">PPIase</fullName>
    </alternativeName>
</protein>
<evidence type="ECO:0000256" key="5">
    <source>
        <dbReference type="ARBA" id="ARBA00022618"/>
    </source>
</evidence>
<dbReference type="GO" id="GO:0015031">
    <property type="term" value="P:protein transport"/>
    <property type="evidence" value="ECO:0007669"/>
    <property type="project" value="UniProtKB-UniRule"/>
</dbReference>
<dbReference type="PANTHER" id="PTHR30560:SF3">
    <property type="entry name" value="TRIGGER FACTOR-LIKE PROTEIN TIG, CHLOROPLASTIC"/>
    <property type="match status" value="1"/>
</dbReference>
<comment type="function">
    <text evidence="11">Involved in protein export. Acts as a chaperone by maintaining the newly synthesized protein in an open conformation. Functions as a peptidyl-prolyl cis-trans isomerase.</text>
</comment>
<dbReference type="NCBIfam" id="TIGR00115">
    <property type="entry name" value="tig"/>
    <property type="match status" value="1"/>
</dbReference>
<dbReference type="AlphaFoldDB" id="A0A0M1VVX8"/>
<keyword evidence="5 11" id="KW-0132">Cell division</keyword>
<reference evidence="15 16" key="1">
    <citation type="submission" date="2011-10" db="EMBL/GenBank/DDBJ databases">
        <title>The Genome Sequence of Fusobacterium sp. 4_1_13.</title>
        <authorList>
            <consortium name="The Broad Institute Genome Sequencing Platform"/>
            <person name="Earl A."/>
            <person name="Ward D."/>
            <person name="Feldgarden M."/>
            <person name="Gevers D."/>
            <person name="Strauss J."/>
            <person name="Ambrose C."/>
            <person name="Allen-Vercoe E."/>
            <person name="Young S.K."/>
            <person name="Zeng Q."/>
            <person name="Gargeya S."/>
            <person name="Fitzgerald M."/>
            <person name="Haas B."/>
            <person name="Abouelleil A."/>
            <person name="Alvarado L."/>
            <person name="Arachchi H.M."/>
            <person name="Berlin A."/>
            <person name="Brown A."/>
            <person name="Chapman S.B."/>
            <person name="Chen Z."/>
            <person name="Dunbar C."/>
            <person name="Freedman E."/>
            <person name="Gearin G."/>
            <person name="Goldberg J."/>
            <person name="Griggs A."/>
            <person name="Gujja S."/>
            <person name="Heiman D."/>
            <person name="Howarth C."/>
            <person name="Larson L."/>
            <person name="Lui A."/>
            <person name="MacDonald P.J."/>
            <person name="Montmayeur A."/>
            <person name="Murphy C."/>
            <person name="Neiman D."/>
            <person name="Pearson M."/>
            <person name="Priest M."/>
            <person name="Roberts A."/>
            <person name="Saif S."/>
            <person name="Shea T."/>
            <person name="Shenoy N."/>
            <person name="Sisk P."/>
            <person name="Stolte C."/>
            <person name="Sykes S."/>
            <person name="Wortman J."/>
            <person name="Nusbaum C."/>
            <person name="Birren B."/>
        </authorList>
    </citation>
    <scope>NUCLEOTIDE SEQUENCE [LARGE SCALE GENOMIC DNA]</scope>
    <source>
        <strain evidence="15 16">4_1_13</strain>
    </source>
</reference>
<sequence length="459" mass="52377">MNYEVKKLEKSAVEVKLHLTAEEVKPIVDKVLTHVGEHAEVAGFRKGHVPKEALMANYKDHIESDVANDAINANFPEIVDKEKLEPVSYVRLKEINLKDDLNLTFDIDVYPQFELGNYKGLEAEKKSFEMTDDLLNEELEIMVRNHAKLEEVEDAGYKVQLDDTVDLAFEGFMDGVPFPGGKAESHLLKLGSKSFIDNFEEQLVGYTKGQEGEITVKFPDEYHAPELAGKPAQFKVKINAIKKLKQPELNDEFAKELGYASLDELKAKTKEEIIKRENDRIENEYVSALLDKLMETTTIDVPVSMVQAEIQNRLKELEYQLSMQGFKMDDYLKMMGGNVETFAAQLAPAAEKKVKVDLILDRIAKENNFEATDEELSKRMEEVAKMYGMDVPVLEEELKKNKNLENFKASVKYDIVMKKAIDEVVKESKYGKLNPPSELLDEFKENMCVDPDKLFNEKK</sequence>
<dbReference type="GO" id="GO:0003755">
    <property type="term" value="F:peptidyl-prolyl cis-trans isomerase activity"/>
    <property type="evidence" value="ECO:0007669"/>
    <property type="project" value="UniProtKB-UniRule"/>
</dbReference>
<keyword evidence="11" id="KW-0963">Cytoplasm</keyword>
<dbReference type="SUPFAM" id="SSF109998">
    <property type="entry name" value="Triger factor/SurA peptide-binding domain-like"/>
    <property type="match status" value="1"/>
</dbReference>
<dbReference type="GO" id="GO:0043022">
    <property type="term" value="F:ribosome binding"/>
    <property type="evidence" value="ECO:0007669"/>
    <property type="project" value="TreeGrafter"/>
</dbReference>
<dbReference type="InterPro" id="IPR008880">
    <property type="entry name" value="Trigger_fac_C"/>
</dbReference>
<dbReference type="HOGENOM" id="CLU_033058_3_2_0"/>
<evidence type="ECO:0000259" key="12">
    <source>
        <dbReference type="Pfam" id="PF00254"/>
    </source>
</evidence>
<dbReference type="EMBL" id="ACDE02000003">
    <property type="protein sequence ID" value="EEO40819.1"/>
    <property type="molecule type" value="Genomic_DNA"/>
</dbReference>
<evidence type="ECO:0000256" key="3">
    <source>
        <dbReference type="ARBA" id="ARBA00013194"/>
    </source>
</evidence>
<dbReference type="Gene3D" id="3.30.70.1050">
    <property type="entry name" value="Trigger factor ribosome-binding domain"/>
    <property type="match status" value="1"/>
</dbReference>
<evidence type="ECO:0000256" key="10">
    <source>
        <dbReference type="ARBA" id="ARBA00029986"/>
    </source>
</evidence>
<dbReference type="GO" id="GO:0044183">
    <property type="term" value="F:protein folding chaperone"/>
    <property type="evidence" value="ECO:0007669"/>
    <property type="project" value="TreeGrafter"/>
</dbReference>
<dbReference type="RefSeq" id="WP_008803362.1">
    <property type="nucleotide sequence ID" value="NZ_KQ235733.1"/>
</dbReference>
<dbReference type="Gene3D" id="3.10.50.40">
    <property type="match status" value="1"/>
</dbReference>
<name>A0A0M1VVX8_FUSVC</name>
<feature type="domain" description="Trigger factor C-terminal" evidence="14">
    <location>
        <begin position="261"/>
        <end position="425"/>
    </location>
</feature>
<dbReference type="GO" id="GO:0005737">
    <property type="term" value="C:cytoplasm"/>
    <property type="evidence" value="ECO:0007669"/>
    <property type="project" value="UniProtKB-SubCell"/>
</dbReference>
<dbReference type="FunFam" id="3.10.50.40:FF:000001">
    <property type="entry name" value="Trigger factor"/>
    <property type="match status" value="1"/>
</dbReference>
<dbReference type="Proteomes" id="UP000004925">
    <property type="component" value="Unassembled WGS sequence"/>
</dbReference>
<dbReference type="SUPFAM" id="SSF54534">
    <property type="entry name" value="FKBP-like"/>
    <property type="match status" value="1"/>
</dbReference>
<comment type="subcellular location">
    <subcellularLocation>
        <location evidence="11">Cytoplasm</location>
    </subcellularLocation>
    <text evidence="11">About half TF is bound to the ribosome near the polypeptide exit tunnel while the other half is free in the cytoplasm.</text>
</comment>
<dbReference type="eggNOG" id="COG0544">
    <property type="taxonomic scope" value="Bacteria"/>
</dbReference>
<comment type="catalytic activity">
    <reaction evidence="1 11">
        <text>[protein]-peptidylproline (omega=180) = [protein]-peptidylproline (omega=0)</text>
        <dbReference type="Rhea" id="RHEA:16237"/>
        <dbReference type="Rhea" id="RHEA-COMP:10747"/>
        <dbReference type="Rhea" id="RHEA-COMP:10748"/>
        <dbReference type="ChEBI" id="CHEBI:83833"/>
        <dbReference type="ChEBI" id="CHEBI:83834"/>
        <dbReference type="EC" id="5.2.1.8"/>
    </reaction>
</comment>
<dbReference type="GO" id="GO:0051083">
    <property type="term" value="P:'de novo' cotranslational protein folding"/>
    <property type="evidence" value="ECO:0007669"/>
    <property type="project" value="TreeGrafter"/>
</dbReference>